<accession>A0A1Y1I5S2</accession>
<dbReference type="PANTHER" id="PTHR13208">
    <property type="entry name" value="MEDIATOR OF RNA POLYMERASE II TRANSCRIPTION SUBUNIT 4"/>
    <property type="match status" value="1"/>
</dbReference>
<evidence type="ECO:0000256" key="1">
    <source>
        <dbReference type="ARBA" id="ARBA00004123"/>
    </source>
</evidence>
<dbReference type="EMBL" id="DF237124">
    <property type="protein sequence ID" value="GAQ84066.1"/>
    <property type="molecule type" value="Genomic_DNA"/>
</dbReference>
<evidence type="ECO:0000256" key="5">
    <source>
        <dbReference type="ARBA" id="ARBA00023242"/>
    </source>
</evidence>
<sequence>MKMHRAEQAMEDVLDKCSMYKRPKLSNNLVEESWKEGQRRIAIGDIVSYAHKISYSTFAPPSFITNQELPPGFQPPAPQAEHMRASALYQFSDEELGFRPVPSATPLELKAPEPSASAPEALPKPPPGWKPGMPVELPPMPPGWKPGMELPPPPLALANLPPMPPGWKPGDPVPLPVVQPQIPPPERLRPQAQPIQVAHVDLDLNPDLEGGFYSSESEDEDDDSESEEE</sequence>
<feature type="compositionally biased region" description="Low complexity" evidence="6">
    <location>
        <begin position="112"/>
        <end position="121"/>
    </location>
</feature>
<keyword evidence="5" id="KW-0539">Nucleus</keyword>
<evidence type="ECO:0000256" key="2">
    <source>
        <dbReference type="ARBA" id="ARBA00009626"/>
    </source>
</evidence>
<dbReference type="GO" id="GO:0016592">
    <property type="term" value="C:mediator complex"/>
    <property type="evidence" value="ECO:0007669"/>
    <property type="project" value="InterPro"/>
</dbReference>
<reference evidence="7 8" key="1">
    <citation type="journal article" date="2014" name="Nat. Commun.">
        <title>Klebsormidium flaccidum genome reveals primary factors for plant terrestrial adaptation.</title>
        <authorList>
            <person name="Hori K."/>
            <person name="Maruyama F."/>
            <person name="Fujisawa T."/>
            <person name="Togashi T."/>
            <person name="Yamamoto N."/>
            <person name="Seo M."/>
            <person name="Sato S."/>
            <person name="Yamada T."/>
            <person name="Mori H."/>
            <person name="Tajima N."/>
            <person name="Moriyama T."/>
            <person name="Ikeuchi M."/>
            <person name="Watanabe M."/>
            <person name="Wada H."/>
            <person name="Kobayashi K."/>
            <person name="Saito M."/>
            <person name="Masuda T."/>
            <person name="Sasaki-Sekimoto Y."/>
            <person name="Mashiguchi K."/>
            <person name="Awai K."/>
            <person name="Shimojima M."/>
            <person name="Masuda S."/>
            <person name="Iwai M."/>
            <person name="Nobusawa T."/>
            <person name="Narise T."/>
            <person name="Kondo S."/>
            <person name="Saito H."/>
            <person name="Sato R."/>
            <person name="Murakawa M."/>
            <person name="Ihara Y."/>
            <person name="Oshima-Yamada Y."/>
            <person name="Ohtaka K."/>
            <person name="Satoh M."/>
            <person name="Sonobe K."/>
            <person name="Ishii M."/>
            <person name="Ohtani R."/>
            <person name="Kanamori-Sato M."/>
            <person name="Honoki R."/>
            <person name="Miyazaki D."/>
            <person name="Mochizuki H."/>
            <person name="Umetsu J."/>
            <person name="Higashi K."/>
            <person name="Shibata D."/>
            <person name="Kamiya Y."/>
            <person name="Sato N."/>
            <person name="Nakamura Y."/>
            <person name="Tabata S."/>
            <person name="Ida S."/>
            <person name="Kurokawa K."/>
            <person name="Ohta H."/>
        </authorList>
    </citation>
    <scope>NUCLEOTIDE SEQUENCE [LARGE SCALE GENOMIC DNA]</scope>
    <source>
        <strain evidence="7 8">NIES-2285</strain>
    </source>
</reference>
<keyword evidence="8" id="KW-1185">Reference proteome</keyword>
<keyword evidence="4" id="KW-0804">Transcription</keyword>
<name>A0A1Y1I5S2_KLENI</name>
<dbReference type="STRING" id="105231.A0A1Y1I5S2"/>
<evidence type="ECO:0000256" key="3">
    <source>
        <dbReference type="ARBA" id="ARBA00023015"/>
    </source>
</evidence>
<feature type="compositionally biased region" description="Pro residues" evidence="6">
    <location>
        <begin position="136"/>
        <end position="185"/>
    </location>
</feature>
<evidence type="ECO:0000313" key="8">
    <source>
        <dbReference type="Proteomes" id="UP000054558"/>
    </source>
</evidence>
<evidence type="ECO:0000256" key="6">
    <source>
        <dbReference type="SAM" id="MobiDB-lite"/>
    </source>
</evidence>
<feature type="compositionally biased region" description="Acidic residues" evidence="6">
    <location>
        <begin position="216"/>
        <end position="229"/>
    </location>
</feature>
<comment type="similarity">
    <text evidence="2">Belongs to the Mediator complex subunit 4 family.</text>
</comment>
<dbReference type="GO" id="GO:0003712">
    <property type="term" value="F:transcription coregulator activity"/>
    <property type="evidence" value="ECO:0007669"/>
    <property type="project" value="InterPro"/>
</dbReference>
<dbReference type="PANTHER" id="PTHR13208:SF2">
    <property type="entry name" value="MEDIATOR OF RNA POLYMERASE II TRANSCRIPTION SUBUNIT 4"/>
    <property type="match status" value="1"/>
</dbReference>
<feature type="region of interest" description="Disordered" evidence="6">
    <location>
        <begin position="202"/>
        <end position="229"/>
    </location>
</feature>
<dbReference type="AlphaFoldDB" id="A0A1Y1I5S2"/>
<dbReference type="GO" id="GO:0006357">
    <property type="term" value="P:regulation of transcription by RNA polymerase II"/>
    <property type="evidence" value="ECO:0007669"/>
    <property type="project" value="InterPro"/>
</dbReference>
<organism evidence="7 8">
    <name type="scientific">Klebsormidium nitens</name>
    <name type="common">Green alga</name>
    <name type="synonym">Ulothrix nitens</name>
    <dbReference type="NCBI Taxonomy" id="105231"/>
    <lineage>
        <taxon>Eukaryota</taxon>
        <taxon>Viridiplantae</taxon>
        <taxon>Streptophyta</taxon>
        <taxon>Klebsormidiophyceae</taxon>
        <taxon>Klebsormidiales</taxon>
        <taxon>Klebsormidiaceae</taxon>
        <taxon>Klebsormidium</taxon>
    </lineage>
</organism>
<proteinExistence type="inferred from homology"/>
<feature type="region of interest" description="Disordered" evidence="6">
    <location>
        <begin position="100"/>
        <end position="190"/>
    </location>
</feature>
<evidence type="ECO:0000313" key="7">
    <source>
        <dbReference type="EMBL" id="GAQ84066.1"/>
    </source>
</evidence>
<dbReference type="OMA" id="PCIAVPS"/>
<dbReference type="InterPro" id="IPR019258">
    <property type="entry name" value="Mediator_Med4"/>
</dbReference>
<evidence type="ECO:0000256" key="4">
    <source>
        <dbReference type="ARBA" id="ARBA00023163"/>
    </source>
</evidence>
<protein>
    <submittedName>
        <fullName evidence="7">Hydroxyproline-rich glycoprotein family protein</fullName>
    </submittedName>
</protein>
<dbReference type="OrthoDB" id="1929813at2759"/>
<keyword evidence="3" id="KW-0805">Transcription regulation</keyword>
<dbReference type="Proteomes" id="UP000054558">
    <property type="component" value="Unassembled WGS sequence"/>
</dbReference>
<gene>
    <name evidence="7" type="ORF">KFL_001750030</name>
</gene>
<comment type="subcellular location">
    <subcellularLocation>
        <location evidence="1">Nucleus</location>
    </subcellularLocation>
</comment>